<feature type="region of interest" description="Disordered" evidence="6">
    <location>
        <begin position="1"/>
        <end position="199"/>
    </location>
</feature>
<feature type="compositionally biased region" description="Acidic residues" evidence="6">
    <location>
        <begin position="551"/>
        <end position="573"/>
    </location>
</feature>
<dbReference type="PANTHER" id="PTHR46481">
    <property type="entry name" value="ZINC FINGER BED DOMAIN-CONTAINING PROTEIN 4"/>
    <property type="match status" value="1"/>
</dbReference>
<evidence type="ECO:0000256" key="6">
    <source>
        <dbReference type="SAM" id="MobiDB-lite"/>
    </source>
</evidence>
<evidence type="ECO:0000256" key="3">
    <source>
        <dbReference type="ARBA" id="ARBA00022771"/>
    </source>
</evidence>
<dbReference type="GO" id="GO:0005634">
    <property type="term" value="C:nucleus"/>
    <property type="evidence" value="ECO:0007669"/>
    <property type="project" value="UniProtKB-SubCell"/>
</dbReference>
<evidence type="ECO:0000256" key="4">
    <source>
        <dbReference type="ARBA" id="ARBA00022833"/>
    </source>
</evidence>
<feature type="compositionally biased region" description="Acidic residues" evidence="6">
    <location>
        <begin position="94"/>
        <end position="129"/>
    </location>
</feature>
<keyword evidence="3" id="KW-0863">Zinc-finger</keyword>
<dbReference type="Proteomes" id="UP001362999">
    <property type="component" value="Unassembled WGS sequence"/>
</dbReference>
<dbReference type="EMBL" id="JAWWNJ010000123">
    <property type="protein sequence ID" value="KAK6988328.1"/>
    <property type="molecule type" value="Genomic_DNA"/>
</dbReference>
<dbReference type="InterPro" id="IPR012337">
    <property type="entry name" value="RNaseH-like_sf"/>
</dbReference>
<evidence type="ECO:0000313" key="7">
    <source>
        <dbReference type="EMBL" id="KAK6988328.1"/>
    </source>
</evidence>
<reference evidence="7 8" key="1">
    <citation type="journal article" date="2024" name="J Genomics">
        <title>Draft genome sequencing and assembly of Favolaschia claudopus CIRM-BRFM 2984 isolated from oak limbs.</title>
        <authorList>
            <person name="Navarro D."/>
            <person name="Drula E."/>
            <person name="Chaduli D."/>
            <person name="Cazenave R."/>
            <person name="Ahrendt S."/>
            <person name="Wang J."/>
            <person name="Lipzen A."/>
            <person name="Daum C."/>
            <person name="Barry K."/>
            <person name="Grigoriev I.V."/>
            <person name="Favel A."/>
            <person name="Rosso M.N."/>
            <person name="Martin F."/>
        </authorList>
    </citation>
    <scope>NUCLEOTIDE SEQUENCE [LARGE SCALE GENOMIC DNA]</scope>
    <source>
        <strain evidence="7 8">CIRM-BRFM 2984</strain>
    </source>
</reference>
<dbReference type="AlphaFoldDB" id="A0AAV9ZP54"/>
<evidence type="ECO:0000313" key="8">
    <source>
        <dbReference type="Proteomes" id="UP001362999"/>
    </source>
</evidence>
<dbReference type="InterPro" id="IPR052035">
    <property type="entry name" value="ZnF_BED_domain_contain"/>
</dbReference>
<dbReference type="GO" id="GO:0008270">
    <property type="term" value="F:zinc ion binding"/>
    <property type="evidence" value="ECO:0007669"/>
    <property type="project" value="UniProtKB-KW"/>
</dbReference>
<gene>
    <name evidence="7" type="ORF">R3P38DRAFT_2804597</name>
</gene>
<feature type="compositionally biased region" description="Polar residues" evidence="6">
    <location>
        <begin position="1"/>
        <end position="12"/>
    </location>
</feature>
<evidence type="ECO:0000256" key="2">
    <source>
        <dbReference type="ARBA" id="ARBA00022723"/>
    </source>
</evidence>
<keyword evidence="2" id="KW-0479">Metal-binding</keyword>
<dbReference type="SUPFAM" id="SSF53098">
    <property type="entry name" value="Ribonuclease H-like"/>
    <property type="match status" value="1"/>
</dbReference>
<keyword evidence="8" id="KW-1185">Reference proteome</keyword>
<accession>A0AAV9ZP54</accession>
<proteinExistence type="predicted"/>
<feature type="compositionally biased region" description="Low complexity" evidence="6">
    <location>
        <begin position="67"/>
        <end position="81"/>
    </location>
</feature>
<comment type="subcellular location">
    <subcellularLocation>
        <location evidence="1">Nucleus</location>
    </subcellularLocation>
</comment>
<dbReference type="PANTHER" id="PTHR46481:SF10">
    <property type="entry name" value="ZINC FINGER BED DOMAIN-CONTAINING PROTEIN 39"/>
    <property type="match status" value="1"/>
</dbReference>
<keyword evidence="5" id="KW-0539">Nucleus</keyword>
<name>A0AAV9ZP54_9AGAR</name>
<evidence type="ECO:0000256" key="5">
    <source>
        <dbReference type="ARBA" id="ARBA00023242"/>
    </source>
</evidence>
<evidence type="ECO:0000256" key="1">
    <source>
        <dbReference type="ARBA" id="ARBA00004123"/>
    </source>
</evidence>
<feature type="region of interest" description="Disordered" evidence="6">
    <location>
        <begin position="548"/>
        <end position="581"/>
    </location>
</feature>
<protein>
    <submittedName>
        <fullName evidence="7">Ribonuclease H-like domain-containing protein</fullName>
    </submittedName>
</protein>
<sequence length="651" mass="72653">MSDQCALDNNGNLKDASEIDFYNSESDERPTAPSKDAAAPRRSFRKRDTTKLTLYLEAQKADDDGNPKAAPKAKAPTAPRAPRTKKVPETATEAADEDFDDMPELGDVSDSEDEFDGDSDAELDNDEASSDFLADLLPTKTVPARGGNSTRLQKRKRTVEEAGAPRRNVTVEEVDDEDGDANPHNKASNEELGDDSPKQTFKNPIYYFYELVGKNSEGFPGNPGDKHYKCRHGNGRIITVTKKMRYNISGLTTHLRKDFPVMYRLYQALYTRRDEPITPQEIDLAGGKIPVDSDAAKLYLGRIETATANIIQSLENQAKKARGDFSQEVFNTLLAQYIVACDQPFDTVEKPEFIRLMEYTHHGSTLNFSIHGRTAITSRIMKMGEDTIAGTRKMFSELESKVSISLDAWTSPNQHPFLAIVAHYISNEGQLEELLIDFRELVGEHSGENMAEEVFNCLQTYGLDDGRLLGVNMDNASNCDTLADCLAAKLDKIGVPFDPIAARIRCMPHTAHLSAVKLLEAIGVISKSSRKKAEGKTALYQDSVTASLAREDDEDWEEDDEDEEEGNEADDAEGPSGKAEKLKSVTKLRKIIRSIRGSPQRRQEWIKEVEESVAFKSGRIGKRPLMLILDVRTRWSSTHQMLRMHSIYKNS</sequence>
<keyword evidence="4" id="KW-0862">Zinc</keyword>
<comment type="caution">
    <text evidence="7">The sequence shown here is derived from an EMBL/GenBank/DDBJ whole genome shotgun (WGS) entry which is preliminary data.</text>
</comment>
<organism evidence="7 8">
    <name type="scientific">Favolaschia claudopus</name>
    <dbReference type="NCBI Taxonomy" id="2862362"/>
    <lineage>
        <taxon>Eukaryota</taxon>
        <taxon>Fungi</taxon>
        <taxon>Dikarya</taxon>
        <taxon>Basidiomycota</taxon>
        <taxon>Agaricomycotina</taxon>
        <taxon>Agaricomycetes</taxon>
        <taxon>Agaricomycetidae</taxon>
        <taxon>Agaricales</taxon>
        <taxon>Marasmiineae</taxon>
        <taxon>Mycenaceae</taxon>
        <taxon>Favolaschia</taxon>
    </lineage>
</organism>